<dbReference type="PRINTS" id="PR00359">
    <property type="entry name" value="BP450"/>
</dbReference>
<keyword evidence="4" id="KW-0560">Oxidoreductase</keyword>
<keyword evidence="2" id="KW-0349">Heme</keyword>
<sequence length="488" mass="55173">MAVLRARQGRTSREAWRRAWPSWGDALFVPRAWGDLPSRAKRMARGCPGVDDAEQPSELFSTAERPTTSVGRVPSPTNSDSSLQGLSLNPISPENLVNPIPLYKALRESEPVYWSDTVHAWLVTRYADVVACFRDPRLSANRTNFYEQQLQGMGGDVAGEFLKSARLQMTMRDGADHIRVRRQASPGFTPQGLDTYRPAIRQFMGMLLDRVQEWGHMDVVKEISYQLPPLVIAEFLNIPAQDRERFQAWARPLADFANPKPGVNMQDVAREASRVTVEMNAYLAERIEERRHHPGSDMLSLMIHAQELGRMTEDDLAANTLLILTAGHLTTTDQISNGVYDLLSHPEQRQKLQNDRTLLRSAVEEMLRFSPAVPFAFRVAAQDFTLHGKDIRKGDTVFLGLAAANRDPSVFTDPETFDITRDSVQQKHLTFAFGAHHCLGAGLARREMEISIEMLLDRLPQVRLDETKKPQHKVGLVFRSFNSLHLDW</sequence>
<dbReference type="PANTHER" id="PTHR46696:SF1">
    <property type="entry name" value="CYTOCHROME P450 YJIB-RELATED"/>
    <property type="match status" value="1"/>
</dbReference>
<accession>A0A250J3G7</accession>
<dbReference type="GO" id="GO:0016705">
    <property type="term" value="F:oxidoreductase activity, acting on paired donors, with incorporation or reduction of molecular oxygen"/>
    <property type="evidence" value="ECO:0007669"/>
    <property type="project" value="InterPro"/>
</dbReference>
<keyword evidence="6" id="KW-0503">Monooxygenase</keyword>
<feature type="region of interest" description="Disordered" evidence="7">
    <location>
        <begin position="48"/>
        <end position="87"/>
    </location>
</feature>
<evidence type="ECO:0008006" key="10">
    <source>
        <dbReference type="Google" id="ProtNLM"/>
    </source>
</evidence>
<dbReference type="InterPro" id="IPR036396">
    <property type="entry name" value="Cyt_P450_sf"/>
</dbReference>
<dbReference type="PRINTS" id="PR00385">
    <property type="entry name" value="P450"/>
</dbReference>
<dbReference type="AlphaFoldDB" id="A0A250J3G7"/>
<organism evidence="8 9">
    <name type="scientific">Cystobacter fuscus</name>
    <dbReference type="NCBI Taxonomy" id="43"/>
    <lineage>
        <taxon>Bacteria</taxon>
        <taxon>Pseudomonadati</taxon>
        <taxon>Myxococcota</taxon>
        <taxon>Myxococcia</taxon>
        <taxon>Myxococcales</taxon>
        <taxon>Cystobacterineae</taxon>
        <taxon>Archangiaceae</taxon>
        <taxon>Cystobacter</taxon>
    </lineage>
</organism>
<gene>
    <name evidence="8" type="ORF">CYFUS_003478</name>
</gene>
<proteinExistence type="inferred from homology"/>
<dbReference type="GO" id="GO:0020037">
    <property type="term" value="F:heme binding"/>
    <property type="evidence" value="ECO:0007669"/>
    <property type="project" value="InterPro"/>
</dbReference>
<dbReference type="Pfam" id="PF00067">
    <property type="entry name" value="p450"/>
    <property type="match status" value="1"/>
</dbReference>
<dbReference type="KEGG" id="cfus:CYFUS_003478"/>
<evidence type="ECO:0000256" key="4">
    <source>
        <dbReference type="ARBA" id="ARBA00023002"/>
    </source>
</evidence>
<dbReference type="Proteomes" id="UP000217257">
    <property type="component" value="Chromosome"/>
</dbReference>
<dbReference type="InterPro" id="IPR001128">
    <property type="entry name" value="Cyt_P450"/>
</dbReference>
<evidence type="ECO:0000256" key="5">
    <source>
        <dbReference type="ARBA" id="ARBA00023004"/>
    </source>
</evidence>
<evidence type="ECO:0000256" key="6">
    <source>
        <dbReference type="ARBA" id="ARBA00023033"/>
    </source>
</evidence>
<comment type="similarity">
    <text evidence="1">Belongs to the cytochrome P450 family.</text>
</comment>
<dbReference type="SUPFAM" id="SSF48264">
    <property type="entry name" value="Cytochrome P450"/>
    <property type="match status" value="1"/>
</dbReference>
<keyword evidence="5" id="KW-0408">Iron</keyword>
<reference evidence="8 9" key="1">
    <citation type="submission" date="2017-06" db="EMBL/GenBank/DDBJ databases">
        <title>Sequencing and comparative analysis of myxobacterial genomes.</title>
        <authorList>
            <person name="Rupp O."/>
            <person name="Goesmann A."/>
            <person name="Sogaard-Andersen L."/>
        </authorList>
    </citation>
    <scope>NUCLEOTIDE SEQUENCE [LARGE SCALE GENOMIC DNA]</scope>
    <source>
        <strain evidence="8 9">DSM 52655</strain>
    </source>
</reference>
<name>A0A250J3G7_9BACT</name>
<evidence type="ECO:0000256" key="3">
    <source>
        <dbReference type="ARBA" id="ARBA00022723"/>
    </source>
</evidence>
<dbReference type="PANTHER" id="PTHR46696">
    <property type="entry name" value="P450, PUTATIVE (EUROFUNG)-RELATED"/>
    <property type="match status" value="1"/>
</dbReference>
<dbReference type="EMBL" id="CP022098">
    <property type="protein sequence ID" value="ATB38052.1"/>
    <property type="molecule type" value="Genomic_DNA"/>
</dbReference>
<evidence type="ECO:0000256" key="1">
    <source>
        <dbReference type="ARBA" id="ARBA00010617"/>
    </source>
</evidence>
<evidence type="ECO:0000313" key="8">
    <source>
        <dbReference type="EMBL" id="ATB38052.1"/>
    </source>
</evidence>
<evidence type="ECO:0000313" key="9">
    <source>
        <dbReference type="Proteomes" id="UP000217257"/>
    </source>
</evidence>
<feature type="compositionally biased region" description="Polar residues" evidence="7">
    <location>
        <begin position="58"/>
        <end position="87"/>
    </location>
</feature>
<dbReference type="CDD" id="cd20625">
    <property type="entry name" value="CYP164-like"/>
    <property type="match status" value="1"/>
</dbReference>
<dbReference type="FunFam" id="1.10.630.10:FF:000018">
    <property type="entry name" value="Cytochrome P450 monooxygenase"/>
    <property type="match status" value="1"/>
</dbReference>
<protein>
    <recommendedName>
        <fullName evidence="10">Cytochrome P450 hydroxylase</fullName>
    </recommendedName>
</protein>
<dbReference type="Gene3D" id="1.10.630.10">
    <property type="entry name" value="Cytochrome P450"/>
    <property type="match status" value="1"/>
</dbReference>
<dbReference type="GO" id="GO:0004497">
    <property type="term" value="F:monooxygenase activity"/>
    <property type="evidence" value="ECO:0007669"/>
    <property type="project" value="UniProtKB-KW"/>
</dbReference>
<dbReference type="InterPro" id="IPR002397">
    <property type="entry name" value="Cyt_P450_B"/>
</dbReference>
<dbReference type="GO" id="GO:0005506">
    <property type="term" value="F:iron ion binding"/>
    <property type="evidence" value="ECO:0007669"/>
    <property type="project" value="InterPro"/>
</dbReference>
<keyword evidence="3" id="KW-0479">Metal-binding</keyword>
<evidence type="ECO:0000256" key="7">
    <source>
        <dbReference type="SAM" id="MobiDB-lite"/>
    </source>
</evidence>
<evidence type="ECO:0000256" key="2">
    <source>
        <dbReference type="ARBA" id="ARBA00022617"/>
    </source>
</evidence>